<protein>
    <submittedName>
        <fullName evidence="1">Cation-transporting ATPase 1</fullName>
    </submittedName>
</protein>
<keyword evidence="2" id="KW-1185">Reference proteome</keyword>
<reference evidence="1 2" key="1">
    <citation type="submission" date="2024-01" db="EMBL/GenBank/DDBJ databases">
        <title>A draft genome for the cacao thread blight pathogen Marasmiellus scandens.</title>
        <authorList>
            <person name="Baruah I.K."/>
            <person name="Leung J."/>
            <person name="Bukari Y."/>
            <person name="Amoako-Attah I."/>
            <person name="Meinhardt L.W."/>
            <person name="Bailey B.A."/>
            <person name="Cohen S.P."/>
        </authorList>
    </citation>
    <scope>NUCLEOTIDE SEQUENCE [LARGE SCALE GENOMIC DNA]</scope>
    <source>
        <strain evidence="1 2">GH-19</strain>
    </source>
</reference>
<evidence type="ECO:0000313" key="1">
    <source>
        <dbReference type="EMBL" id="KAK7438100.1"/>
    </source>
</evidence>
<dbReference type="Proteomes" id="UP001498398">
    <property type="component" value="Unassembled WGS sequence"/>
</dbReference>
<evidence type="ECO:0000313" key="2">
    <source>
        <dbReference type="Proteomes" id="UP001498398"/>
    </source>
</evidence>
<name>A0ABR1IU99_9AGAR</name>
<dbReference type="InterPro" id="IPR023214">
    <property type="entry name" value="HAD_sf"/>
</dbReference>
<organism evidence="1 2">
    <name type="scientific">Marasmiellus scandens</name>
    <dbReference type="NCBI Taxonomy" id="2682957"/>
    <lineage>
        <taxon>Eukaryota</taxon>
        <taxon>Fungi</taxon>
        <taxon>Dikarya</taxon>
        <taxon>Basidiomycota</taxon>
        <taxon>Agaricomycotina</taxon>
        <taxon>Agaricomycetes</taxon>
        <taxon>Agaricomycetidae</taxon>
        <taxon>Agaricales</taxon>
        <taxon>Marasmiineae</taxon>
        <taxon>Omphalotaceae</taxon>
        <taxon>Marasmiellus</taxon>
    </lineage>
</organism>
<proteinExistence type="predicted"/>
<gene>
    <name evidence="1" type="primary">SPF1_2</name>
    <name evidence="1" type="ORF">VKT23_018266</name>
</gene>
<dbReference type="Gene3D" id="3.40.50.1000">
    <property type="entry name" value="HAD superfamily/HAD-like"/>
    <property type="match status" value="1"/>
</dbReference>
<dbReference type="EMBL" id="JBANRG010000081">
    <property type="protein sequence ID" value="KAK7438100.1"/>
    <property type="molecule type" value="Genomic_DNA"/>
</dbReference>
<sequence>MAGDGTNDVGALKQVRIGVALTAGQTNPMEKFDLTGIADKLADMEREDEVPKIGRCEFYTYHWSRSSDYSNSKIGCENLLTDGIISLTHHERHTKDAATAAKANQCIVDDGILSGESTPLIEGGADIVESRFCTNGSSNGQA</sequence>
<accession>A0ABR1IU99</accession>
<comment type="caution">
    <text evidence="1">The sequence shown here is derived from an EMBL/GenBank/DDBJ whole genome shotgun (WGS) entry which is preliminary data.</text>
</comment>